<protein>
    <submittedName>
        <fullName evidence="1">Uncharacterized protein</fullName>
    </submittedName>
</protein>
<organism evidence="1 2">
    <name type="scientific">Polyplax serrata</name>
    <name type="common">Common mouse louse</name>
    <dbReference type="NCBI Taxonomy" id="468196"/>
    <lineage>
        <taxon>Eukaryota</taxon>
        <taxon>Metazoa</taxon>
        <taxon>Ecdysozoa</taxon>
        <taxon>Arthropoda</taxon>
        <taxon>Hexapoda</taxon>
        <taxon>Insecta</taxon>
        <taxon>Pterygota</taxon>
        <taxon>Neoptera</taxon>
        <taxon>Paraneoptera</taxon>
        <taxon>Psocodea</taxon>
        <taxon>Troctomorpha</taxon>
        <taxon>Phthiraptera</taxon>
        <taxon>Anoplura</taxon>
        <taxon>Polyplacidae</taxon>
        <taxon>Polyplax</taxon>
    </lineage>
</organism>
<comment type="caution">
    <text evidence="1">The sequence shown here is derived from an EMBL/GenBank/DDBJ whole genome shotgun (WGS) entry which is preliminary data.</text>
</comment>
<reference evidence="1 2" key="1">
    <citation type="submission" date="2023-10" db="EMBL/GenBank/DDBJ databases">
        <title>Genomes of two closely related lineages of the louse Polyplax serrata with different host specificities.</title>
        <authorList>
            <person name="Martinu J."/>
            <person name="Tarabai H."/>
            <person name="Stefka J."/>
            <person name="Hypsa V."/>
        </authorList>
    </citation>
    <scope>NUCLEOTIDE SEQUENCE [LARGE SCALE GENOMIC DNA]</scope>
    <source>
        <strain evidence="1">HR10_N</strain>
    </source>
</reference>
<proteinExistence type="predicted"/>
<evidence type="ECO:0000313" key="1">
    <source>
        <dbReference type="EMBL" id="KAK6626081.1"/>
    </source>
</evidence>
<dbReference type="Proteomes" id="UP001372834">
    <property type="component" value="Unassembled WGS sequence"/>
</dbReference>
<accession>A0AAN8RVC8</accession>
<dbReference type="AlphaFoldDB" id="A0AAN8RVC8"/>
<evidence type="ECO:0000313" key="2">
    <source>
        <dbReference type="Proteomes" id="UP001372834"/>
    </source>
</evidence>
<name>A0AAN8RVC8_POLSC</name>
<dbReference type="EMBL" id="JAWJWE010000037">
    <property type="protein sequence ID" value="KAK6626081.1"/>
    <property type="molecule type" value="Genomic_DNA"/>
</dbReference>
<gene>
    <name evidence="1" type="ORF">RUM43_006385</name>
</gene>
<sequence>MFCLKFQIIETHCYVEAPIARKARRESSGLDHLFRANAGRLAVEHWKRFQGLADELVYPPTDPRSRRLWQELAGKASWTDNETLPGFVATFSTKQVS</sequence>